<dbReference type="GO" id="GO:0008168">
    <property type="term" value="F:methyltransferase activity"/>
    <property type="evidence" value="ECO:0007669"/>
    <property type="project" value="UniProtKB-KW"/>
</dbReference>
<protein>
    <submittedName>
        <fullName evidence="2">Methyltransferase domain-containing protein</fullName>
    </submittedName>
</protein>
<gene>
    <name evidence="2" type="ORF">FE263_04310</name>
</gene>
<evidence type="ECO:0000313" key="2">
    <source>
        <dbReference type="EMBL" id="TLU74414.1"/>
    </source>
</evidence>
<dbReference type="SUPFAM" id="SSF53335">
    <property type="entry name" value="S-adenosyl-L-methionine-dependent methyltransferases"/>
    <property type="match status" value="1"/>
</dbReference>
<dbReference type="InterPro" id="IPR013691">
    <property type="entry name" value="MeTrfase_14"/>
</dbReference>
<proteinExistence type="predicted"/>
<dbReference type="Pfam" id="PF13489">
    <property type="entry name" value="Methyltransf_23"/>
    <property type="match status" value="1"/>
</dbReference>
<comment type="caution">
    <text evidence="2">The sequence shown here is derived from an EMBL/GenBank/DDBJ whole genome shotgun (WGS) entry which is preliminary data.</text>
</comment>
<reference evidence="2 3" key="1">
    <citation type="submission" date="2019-05" db="EMBL/GenBank/DDBJ databases">
        <authorList>
            <person name="Pankratov T."/>
            <person name="Grouzdev D."/>
        </authorList>
    </citation>
    <scope>NUCLEOTIDE SEQUENCE [LARGE SCALE GENOMIC DNA]</scope>
    <source>
        <strain evidence="2 3">KEBCLARHB70R</strain>
    </source>
</reference>
<dbReference type="AlphaFoldDB" id="A0A5R9J9W5"/>
<evidence type="ECO:0000259" key="1">
    <source>
        <dbReference type="Pfam" id="PF08484"/>
    </source>
</evidence>
<dbReference type="InterPro" id="IPR029063">
    <property type="entry name" value="SAM-dependent_MTases_sf"/>
</dbReference>
<name>A0A5R9J9W5_9PROT</name>
<dbReference type="Gene3D" id="3.40.50.150">
    <property type="entry name" value="Vaccinia Virus protein VP39"/>
    <property type="match status" value="1"/>
</dbReference>
<dbReference type="OrthoDB" id="9815644at2"/>
<sequence>MSNPTCPCCSAPASAPLYEVRNVPVHSVTVLRTPEDARAITTGDIALSLCEHCGFVFNAAFDGAKQDYFHDYVSTQAMSPVFNSFHKRLALDLIDRHGLHGRDVVEIGCGQGEFLELLCTLANNRGTGFDPAYEPGRGLPDGVRIIKDVYSRRHQEAAGDFIACKMTLEHIGEVGEFVTGVREAAGDDARRIVFFQVPDAGHVLAENGFWDIYYEHCSYFFASTLGYLFARAGFAVTKLRSDYDGQYLMVEGHPAVGAVLGDAVPPPADLARTIAEVRRFSREVPQILADWSHDLKRHKAAGKRTVLWGGGSKAVAFLTTLGVTDEIEAAVDINPEKHGSFLAVTAHPVIAPEQLRGHQIDRVIVMNPIYCDEIAARLRDLGVAAELIPVTTVLARLAA</sequence>
<dbReference type="RefSeq" id="WP_138324665.1">
    <property type="nucleotide sequence ID" value="NZ_VCDI01000001.1"/>
</dbReference>
<dbReference type="GO" id="GO:0032259">
    <property type="term" value="P:methylation"/>
    <property type="evidence" value="ECO:0007669"/>
    <property type="project" value="UniProtKB-KW"/>
</dbReference>
<evidence type="ECO:0000313" key="3">
    <source>
        <dbReference type="Proteomes" id="UP000305654"/>
    </source>
</evidence>
<organism evidence="2 3">
    <name type="scientific">Lichenicoccus roseus</name>
    <dbReference type="NCBI Taxonomy" id="2683649"/>
    <lineage>
        <taxon>Bacteria</taxon>
        <taxon>Pseudomonadati</taxon>
        <taxon>Pseudomonadota</taxon>
        <taxon>Alphaproteobacteria</taxon>
        <taxon>Acetobacterales</taxon>
        <taxon>Acetobacteraceae</taxon>
        <taxon>Lichenicoccus</taxon>
    </lineage>
</organism>
<keyword evidence="2" id="KW-0489">Methyltransferase</keyword>
<feature type="domain" description="C-methyltransferase" evidence="1">
    <location>
        <begin position="273"/>
        <end position="380"/>
    </location>
</feature>
<keyword evidence="3" id="KW-1185">Reference proteome</keyword>
<dbReference type="Pfam" id="PF08484">
    <property type="entry name" value="Methyltransf_14"/>
    <property type="match status" value="1"/>
</dbReference>
<dbReference type="Proteomes" id="UP000305654">
    <property type="component" value="Unassembled WGS sequence"/>
</dbReference>
<dbReference type="Gene3D" id="3.40.50.720">
    <property type="entry name" value="NAD(P)-binding Rossmann-like Domain"/>
    <property type="match status" value="1"/>
</dbReference>
<dbReference type="EMBL" id="VCDI01000001">
    <property type="protein sequence ID" value="TLU74414.1"/>
    <property type="molecule type" value="Genomic_DNA"/>
</dbReference>
<accession>A0A5R9J9W5</accession>
<keyword evidence="2" id="KW-0808">Transferase</keyword>